<dbReference type="GO" id="GO:0003723">
    <property type="term" value="F:RNA binding"/>
    <property type="evidence" value="ECO:0007669"/>
    <property type="project" value="InterPro"/>
</dbReference>
<dbReference type="EMBL" id="NCKU01007839">
    <property type="protein sequence ID" value="RWS02346.1"/>
    <property type="molecule type" value="Genomic_DNA"/>
</dbReference>
<dbReference type="AlphaFoldDB" id="A0A443QH85"/>
<dbReference type="GO" id="GO:0034587">
    <property type="term" value="P:piRNA processing"/>
    <property type="evidence" value="ECO:0007669"/>
    <property type="project" value="UniProtKB-ARBA"/>
</dbReference>
<keyword evidence="5" id="KW-1185">Reference proteome</keyword>
<name>A0A443QH85_9ACAR</name>
<dbReference type="SUPFAM" id="SSF53098">
    <property type="entry name" value="Ribonuclease H-like"/>
    <property type="match status" value="1"/>
</dbReference>
<feature type="domain" description="PAZ" evidence="2">
    <location>
        <begin position="423"/>
        <end position="522"/>
    </location>
</feature>
<feature type="domain" description="Piwi" evidence="3">
    <location>
        <begin position="878"/>
        <end position="938"/>
    </location>
</feature>
<dbReference type="InterPro" id="IPR012337">
    <property type="entry name" value="RNaseH-like_sf"/>
</dbReference>
<dbReference type="PROSITE" id="PS50822">
    <property type="entry name" value="PIWI"/>
    <property type="match status" value="1"/>
</dbReference>
<dbReference type="SMART" id="SM01163">
    <property type="entry name" value="DUF1785"/>
    <property type="match status" value="1"/>
</dbReference>
<evidence type="ECO:0000259" key="3">
    <source>
        <dbReference type="PROSITE" id="PS50822"/>
    </source>
</evidence>
<dbReference type="Gene3D" id="3.30.420.10">
    <property type="entry name" value="Ribonuclease H-like superfamily/Ribonuclease H"/>
    <property type="match status" value="1"/>
</dbReference>
<dbReference type="Pfam" id="PF02171">
    <property type="entry name" value="Piwi"/>
    <property type="match status" value="2"/>
</dbReference>
<accession>A0A443QH85</accession>
<organism evidence="4 5">
    <name type="scientific">Dinothrombium tinctorium</name>
    <dbReference type="NCBI Taxonomy" id="1965070"/>
    <lineage>
        <taxon>Eukaryota</taxon>
        <taxon>Metazoa</taxon>
        <taxon>Ecdysozoa</taxon>
        <taxon>Arthropoda</taxon>
        <taxon>Chelicerata</taxon>
        <taxon>Arachnida</taxon>
        <taxon>Acari</taxon>
        <taxon>Acariformes</taxon>
        <taxon>Trombidiformes</taxon>
        <taxon>Prostigmata</taxon>
        <taxon>Anystina</taxon>
        <taxon>Parasitengona</taxon>
        <taxon>Trombidioidea</taxon>
        <taxon>Trombidiidae</taxon>
        <taxon>Dinothrombium</taxon>
    </lineage>
</organism>
<feature type="compositionally biased region" description="Basic and acidic residues" evidence="1">
    <location>
        <begin position="51"/>
        <end position="65"/>
    </location>
</feature>
<dbReference type="InterPro" id="IPR036085">
    <property type="entry name" value="PAZ_dom_sf"/>
</dbReference>
<dbReference type="InterPro" id="IPR003165">
    <property type="entry name" value="Piwi"/>
</dbReference>
<gene>
    <name evidence="4" type="ORF">B4U79_04500</name>
</gene>
<dbReference type="OrthoDB" id="10252740at2759"/>
<dbReference type="Pfam" id="PF02170">
    <property type="entry name" value="PAZ"/>
    <property type="match status" value="1"/>
</dbReference>
<dbReference type="PANTHER" id="PTHR22891">
    <property type="entry name" value="EUKARYOTIC TRANSLATION INITIATION FACTOR 2C"/>
    <property type="match status" value="1"/>
</dbReference>
<feature type="compositionally biased region" description="Basic and acidic residues" evidence="1">
    <location>
        <begin position="1"/>
        <end position="19"/>
    </location>
</feature>
<dbReference type="Gene3D" id="2.170.260.10">
    <property type="entry name" value="paz domain"/>
    <property type="match status" value="1"/>
</dbReference>
<dbReference type="PROSITE" id="PS50821">
    <property type="entry name" value="PAZ"/>
    <property type="match status" value="1"/>
</dbReference>
<dbReference type="Proteomes" id="UP000285301">
    <property type="component" value="Unassembled WGS sequence"/>
</dbReference>
<dbReference type="SUPFAM" id="SSF101690">
    <property type="entry name" value="PAZ domain"/>
    <property type="match status" value="1"/>
</dbReference>
<protein>
    <submittedName>
        <fullName evidence="4">Protein argonaute-2-like protein</fullName>
    </submittedName>
</protein>
<dbReference type="CDD" id="cd02846">
    <property type="entry name" value="PAZ_argonaute_like"/>
    <property type="match status" value="1"/>
</dbReference>
<reference evidence="4 5" key="1">
    <citation type="journal article" date="2018" name="Gigascience">
        <title>Genomes of trombidid mites reveal novel predicted allergens and laterally-transferred genes associated with secondary metabolism.</title>
        <authorList>
            <person name="Dong X."/>
            <person name="Chaisiri K."/>
            <person name="Xia D."/>
            <person name="Armstrong S.D."/>
            <person name="Fang Y."/>
            <person name="Donnelly M.J."/>
            <person name="Kadowaki T."/>
            <person name="McGarry J.W."/>
            <person name="Darby A.C."/>
            <person name="Makepeace B.L."/>
        </authorList>
    </citation>
    <scope>NUCLEOTIDE SEQUENCE [LARGE SCALE GENOMIC DNA]</scope>
    <source>
        <strain evidence="4">UoL-WK</strain>
    </source>
</reference>
<feature type="region of interest" description="Disordered" evidence="1">
    <location>
        <begin position="1"/>
        <end position="82"/>
    </location>
</feature>
<dbReference type="InterPro" id="IPR032474">
    <property type="entry name" value="Argonaute_N"/>
</dbReference>
<dbReference type="STRING" id="1965070.A0A443QH85"/>
<dbReference type="Pfam" id="PF08699">
    <property type="entry name" value="ArgoL1"/>
    <property type="match status" value="1"/>
</dbReference>
<evidence type="ECO:0000313" key="5">
    <source>
        <dbReference type="Proteomes" id="UP000285301"/>
    </source>
</evidence>
<evidence type="ECO:0000259" key="2">
    <source>
        <dbReference type="PROSITE" id="PS50821"/>
    </source>
</evidence>
<proteinExistence type="predicted"/>
<dbReference type="Gene3D" id="3.40.50.2300">
    <property type="match status" value="2"/>
</dbReference>
<evidence type="ECO:0000256" key="1">
    <source>
        <dbReference type="SAM" id="MobiDB-lite"/>
    </source>
</evidence>
<dbReference type="InterPro" id="IPR003100">
    <property type="entry name" value="PAZ_dom"/>
</dbReference>
<dbReference type="SMART" id="SM00950">
    <property type="entry name" value="Piwi"/>
    <property type="match status" value="1"/>
</dbReference>
<sequence>MDRSGHSHQRIHSERDRGISGDGAQRTQRLLLGAEEGMRHLRISDSQTRAMRREATSEQRADNRGHVCSSDARTQEPSTSFASFKVEEPNLTSQLGIEGAVAELAITQTNRSVKGSLKTNEELKSTNKPQKIKVKTVADEYSKATEQQEPVASSSKWSDSKLLESAESKKSELKELPIESTHSPNIKFAAKQSPGTLGRPILLLTNYFNMFVEHGSFYQYDIVIEPQASATSDAFPVGESGQKKERKLSKTWCREVIDAMISSQEDMLFKDIKHVFDYGKKIITHLPLNLSEARRIDVVLRRNFKEFKFVVEVKPCKNCALRIDAFTEEVLQALNVILKFGILSNRIPIRGALLRYNKTDISQNKQLALGCKPSVRYCEGGLMLNVDTAHAIFHKGDSILDIIDTILRRESNYTSPGVRRIAKISQDMHSKIVKEIKGLKMSVKHLPHVFIINDLSYLPASKLDFLKKEIRDGETYEKKITVEEHFETKHEIILEHSNLPCIVTGNKKNPKYFPLEICKLLDNQSIRELSPTRHFEAINDISKIINHKHQNTSEKFMQIQKEVDDVIKDCKNFSAEFGFTIENKPQEVDGRVLEHPSLLFGNSNDMVPTTICNWNMADKTVHTNSCIDSWALVNFSTKMQRFFQDFSRSFYPKLKQIGDNMNIKIKQPVGIKDAEDAKTFQEIEKVFDNLVENLNNLQLVICITPDKQPYIYNAIKQISEQKHGIVTQCLNDIKYLKKITLNSSYIANILLKINAKLGGINVIIQTCTLRSWAVVRFFNWDHSNFVQTFMKTAEKMGFKISTPKMIEFSQNLNQIKRLFERLKREMPSIQLVICLMPQCLSLLDSIEQCGCEFEIQTCCLQLDPNAIKRDLTLKTEDGVSRPVHYRVLFNEGNLNSDDLQRLTHFLCFIYAPSTKSVSLPAPVKYADKIAQRLKQYLMAGSNSLTLSENLKCRLFYT</sequence>
<feature type="compositionally biased region" description="Polar residues" evidence="1">
    <location>
        <begin position="71"/>
        <end position="82"/>
    </location>
</feature>
<comment type="caution">
    <text evidence="4">The sequence shown here is derived from an EMBL/GenBank/DDBJ whole genome shotgun (WGS) entry which is preliminary data.</text>
</comment>
<evidence type="ECO:0000313" key="4">
    <source>
        <dbReference type="EMBL" id="RWS02346.1"/>
    </source>
</evidence>
<dbReference type="InterPro" id="IPR014811">
    <property type="entry name" value="ArgoL1"/>
</dbReference>
<dbReference type="Pfam" id="PF16486">
    <property type="entry name" value="ArgoN"/>
    <property type="match status" value="1"/>
</dbReference>
<dbReference type="InterPro" id="IPR036397">
    <property type="entry name" value="RNaseH_sf"/>
</dbReference>